<protein>
    <submittedName>
        <fullName evidence="1">Uncharacterized protein</fullName>
    </submittedName>
</protein>
<accession>A0A372FR93</accession>
<dbReference type="OrthoDB" id="4001768at2"/>
<comment type="caution">
    <text evidence="1">The sequence shown here is derived from an EMBL/GenBank/DDBJ whole genome shotgun (WGS) entry which is preliminary data.</text>
</comment>
<dbReference type="EMBL" id="QVFU01000086">
    <property type="protein sequence ID" value="RFS41018.1"/>
    <property type="molecule type" value="Genomic_DNA"/>
</dbReference>
<evidence type="ECO:0000313" key="1">
    <source>
        <dbReference type="EMBL" id="RFS41018.1"/>
    </source>
</evidence>
<gene>
    <name evidence="1" type="ORF">D0Q02_29720</name>
</gene>
<dbReference type="RefSeq" id="WP_117231239.1">
    <property type="nucleotide sequence ID" value="NZ_CP061725.1"/>
</dbReference>
<dbReference type="Proteomes" id="UP000262621">
    <property type="component" value="Unassembled WGS sequence"/>
</dbReference>
<name>A0A372FR93_9ACTN</name>
<evidence type="ECO:0000313" key="2">
    <source>
        <dbReference type="Proteomes" id="UP000262621"/>
    </source>
</evidence>
<proteinExistence type="predicted"/>
<keyword evidence="2" id="KW-1185">Reference proteome</keyword>
<dbReference type="AlphaFoldDB" id="A0A372FR93"/>
<sequence>MSALTYEVKDARSPVAVWLRTRFPAYKEIQAEFRVAAGPQRLAMPPGVAPGTQGAAIDFWLRMLVDPNPSIALPLMGLLSGRAPCVRAGRELLGELAAGDAPRRVEGGGVELRMRPAGFADRGDEWWARVCYALALLVELYRAASVEYSRLMRLSESSRAADLLGLAIDAEVTDLVAMRDLAAERLLSGLPSGPVTTGMTFDGSADLNADADLIAGGMLVDIKSGQGGKPRADGTRAASLARTDLDQLLGYTLMDYSDRYGLHTLAVYAARFGHLATWPIAELGERMAGRPIDLTRLRAEFAQVLRGQLPPYQAQRGW</sequence>
<reference evidence="1 2" key="1">
    <citation type="submission" date="2018-08" db="EMBL/GenBank/DDBJ databases">
        <title>Verrucosispora craniellae sp. nov., isolated from a marine sponge in the South China Sea.</title>
        <authorList>
            <person name="Li L."/>
            <person name="Lin H.W."/>
        </authorList>
    </citation>
    <scope>NUCLEOTIDE SEQUENCE [LARGE SCALE GENOMIC DNA]</scope>
    <source>
        <strain evidence="1 2">LHW63014</strain>
    </source>
</reference>
<organism evidence="1 2">
    <name type="scientific">Micromonospora craniellae</name>
    <dbReference type="NCBI Taxonomy" id="2294034"/>
    <lineage>
        <taxon>Bacteria</taxon>
        <taxon>Bacillati</taxon>
        <taxon>Actinomycetota</taxon>
        <taxon>Actinomycetes</taxon>
        <taxon>Micromonosporales</taxon>
        <taxon>Micromonosporaceae</taxon>
        <taxon>Micromonospora</taxon>
    </lineage>
</organism>